<dbReference type="InterPro" id="IPR052337">
    <property type="entry name" value="SAT4-like"/>
</dbReference>
<evidence type="ECO:0000256" key="3">
    <source>
        <dbReference type="ARBA" id="ARBA00022989"/>
    </source>
</evidence>
<keyword evidence="4 6" id="KW-0472">Membrane</keyword>
<accession>A0ABY2H617</accession>
<evidence type="ECO:0000256" key="4">
    <source>
        <dbReference type="ARBA" id="ARBA00023136"/>
    </source>
</evidence>
<dbReference type="GeneID" id="300576648"/>
<feature type="domain" description="Rhodopsin" evidence="7">
    <location>
        <begin position="2"/>
        <end position="88"/>
    </location>
</feature>
<dbReference type="PANTHER" id="PTHR33048:SF143">
    <property type="entry name" value="EXTRACELLULAR MEMBRANE PROTEIN CFEM DOMAIN-CONTAINING PROTEIN-RELATED"/>
    <property type="match status" value="1"/>
</dbReference>
<evidence type="ECO:0000313" key="8">
    <source>
        <dbReference type="EMBL" id="TFB03379.1"/>
    </source>
</evidence>
<evidence type="ECO:0000256" key="1">
    <source>
        <dbReference type="ARBA" id="ARBA00004141"/>
    </source>
</evidence>
<evidence type="ECO:0000256" key="6">
    <source>
        <dbReference type="SAM" id="Phobius"/>
    </source>
</evidence>
<protein>
    <recommendedName>
        <fullName evidence="7">Rhodopsin domain-containing protein</fullName>
    </recommendedName>
</protein>
<comment type="caution">
    <text evidence="8">The sequence shown here is derived from an EMBL/GenBank/DDBJ whole genome shotgun (WGS) entry which is preliminary data.</text>
</comment>
<feature type="transmembrane region" description="Helical" evidence="6">
    <location>
        <begin position="44"/>
        <end position="69"/>
    </location>
</feature>
<evidence type="ECO:0000313" key="9">
    <source>
        <dbReference type="Proteomes" id="UP001642720"/>
    </source>
</evidence>
<dbReference type="RefSeq" id="XP_073559580.1">
    <property type="nucleotide sequence ID" value="XM_073702198.1"/>
</dbReference>
<proteinExistence type="inferred from homology"/>
<keyword evidence="9" id="KW-1185">Reference proteome</keyword>
<dbReference type="Proteomes" id="UP001642720">
    <property type="component" value="Unassembled WGS sequence"/>
</dbReference>
<keyword evidence="3 6" id="KW-1133">Transmembrane helix</keyword>
<dbReference type="PANTHER" id="PTHR33048">
    <property type="entry name" value="PTH11-LIKE INTEGRAL MEMBRANE PROTEIN (AFU_ORTHOLOGUE AFUA_5G11245)"/>
    <property type="match status" value="1"/>
</dbReference>
<evidence type="ECO:0000256" key="5">
    <source>
        <dbReference type="ARBA" id="ARBA00038359"/>
    </source>
</evidence>
<name>A0ABY2H617_9HYPO</name>
<sequence>MFHIASGLSFVVGSLLQCAPLSFTWEQFGDSTNAPPGHCINVNAFAWANAAMNVGVDIWLIGIPLYQLYKLDTQWRRKLSAAVMFLTG</sequence>
<gene>
    <name evidence="8" type="ORF">CCMA1212_004915</name>
</gene>
<organism evidence="8 9">
    <name type="scientific">Trichoderma ghanense</name>
    <dbReference type="NCBI Taxonomy" id="65468"/>
    <lineage>
        <taxon>Eukaryota</taxon>
        <taxon>Fungi</taxon>
        <taxon>Dikarya</taxon>
        <taxon>Ascomycota</taxon>
        <taxon>Pezizomycotina</taxon>
        <taxon>Sordariomycetes</taxon>
        <taxon>Hypocreomycetidae</taxon>
        <taxon>Hypocreales</taxon>
        <taxon>Hypocreaceae</taxon>
        <taxon>Trichoderma</taxon>
    </lineage>
</organism>
<comment type="subcellular location">
    <subcellularLocation>
        <location evidence="1">Membrane</location>
        <topology evidence="1">Multi-pass membrane protein</topology>
    </subcellularLocation>
</comment>
<keyword evidence="2 6" id="KW-0812">Transmembrane</keyword>
<evidence type="ECO:0000259" key="7">
    <source>
        <dbReference type="Pfam" id="PF20684"/>
    </source>
</evidence>
<dbReference type="InterPro" id="IPR049326">
    <property type="entry name" value="Rhodopsin_dom_fungi"/>
</dbReference>
<reference evidence="8 9" key="1">
    <citation type="submission" date="2018-01" db="EMBL/GenBank/DDBJ databases">
        <title>Genome characterization of the sugarcane-associated fungus Trichoderma ghanense CCMA-1212 and their application in lignocelulose bioconversion.</title>
        <authorList>
            <person name="Steindorff A.S."/>
            <person name="Mendes T.D."/>
            <person name="Vilela E.S.D."/>
            <person name="Rodrigues D.S."/>
            <person name="Formighieri E.F."/>
            <person name="Melo I.S."/>
            <person name="Favaro L.C.L."/>
        </authorList>
    </citation>
    <scope>NUCLEOTIDE SEQUENCE [LARGE SCALE GENOMIC DNA]</scope>
    <source>
        <strain evidence="8 9">CCMA-1212</strain>
    </source>
</reference>
<comment type="similarity">
    <text evidence="5">Belongs to the SAT4 family.</text>
</comment>
<dbReference type="Pfam" id="PF20684">
    <property type="entry name" value="Fung_rhodopsin"/>
    <property type="match status" value="1"/>
</dbReference>
<dbReference type="EMBL" id="PPTA01000005">
    <property type="protein sequence ID" value="TFB03379.1"/>
    <property type="molecule type" value="Genomic_DNA"/>
</dbReference>
<evidence type="ECO:0000256" key="2">
    <source>
        <dbReference type="ARBA" id="ARBA00022692"/>
    </source>
</evidence>